<sequence>MRLSFAAAAVALVFSNALTGVASPIGVPLSERGADLSKLTSTGGVLHARYDRDRFDRHRHHRHHRPHRYRPPFSQSTTTSQSSTTSSTQSSTSVAPVGTITPNDAVSDASLGSLGGLPMNVDTPQISRRLVSANLPAPIGKLQSRLAGVNLTDIHARAGSISISNITARAVHRARSLIGSIIARAPYTQEEEHGTQEISEKRMKSTHHRVADSRHPKHGHGHSGHESSRKGNGHVKSPGREQEPSAHDVFRGSRQGSEPGFWGEKYMKREATSEISMGPESAPPSLHQGFIKNADYGAITSSPAPVAAPAPAPAPADGNTKISA</sequence>
<comment type="caution">
    <text evidence="3">The sequence shown here is derived from an EMBL/GenBank/DDBJ whole genome shotgun (WGS) entry which is preliminary data.</text>
</comment>
<feature type="chain" id="PRO_5024303136" evidence="2">
    <location>
        <begin position="23"/>
        <end position="324"/>
    </location>
</feature>
<feature type="region of interest" description="Disordered" evidence="1">
    <location>
        <begin position="50"/>
        <end position="101"/>
    </location>
</feature>
<dbReference type="Proteomes" id="UP000053558">
    <property type="component" value="Unassembled WGS sequence"/>
</dbReference>
<proteinExistence type="predicted"/>
<feature type="region of interest" description="Disordered" evidence="1">
    <location>
        <begin position="299"/>
        <end position="324"/>
    </location>
</feature>
<organism evidence="3 4">
    <name type="scientific">Coniophora puteana (strain RWD-64-598)</name>
    <name type="common">Brown rot fungus</name>
    <dbReference type="NCBI Taxonomy" id="741705"/>
    <lineage>
        <taxon>Eukaryota</taxon>
        <taxon>Fungi</taxon>
        <taxon>Dikarya</taxon>
        <taxon>Basidiomycota</taxon>
        <taxon>Agaricomycotina</taxon>
        <taxon>Agaricomycetes</taxon>
        <taxon>Agaricomycetidae</taxon>
        <taxon>Boletales</taxon>
        <taxon>Coniophorineae</taxon>
        <taxon>Coniophoraceae</taxon>
        <taxon>Coniophora</taxon>
    </lineage>
</organism>
<evidence type="ECO:0000313" key="4">
    <source>
        <dbReference type="Proteomes" id="UP000053558"/>
    </source>
</evidence>
<protein>
    <submittedName>
        <fullName evidence="3">Uncharacterized protein</fullName>
    </submittedName>
</protein>
<dbReference type="EMBL" id="JH711586">
    <property type="protein sequence ID" value="EIW76374.1"/>
    <property type="molecule type" value="Genomic_DNA"/>
</dbReference>
<dbReference type="RefSeq" id="XP_007773607.1">
    <property type="nucleotide sequence ID" value="XM_007775417.1"/>
</dbReference>
<feature type="compositionally biased region" description="Low complexity" evidence="1">
    <location>
        <begin position="71"/>
        <end position="93"/>
    </location>
</feature>
<gene>
    <name evidence="3" type="ORF">CONPUDRAFT_168926</name>
</gene>
<dbReference type="GeneID" id="19206105"/>
<keyword evidence="2" id="KW-0732">Signal</keyword>
<dbReference type="AlphaFoldDB" id="A0A5M3MBV6"/>
<feature type="compositionally biased region" description="Basic and acidic residues" evidence="1">
    <location>
        <begin position="238"/>
        <end position="251"/>
    </location>
</feature>
<evidence type="ECO:0000256" key="2">
    <source>
        <dbReference type="SAM" id="SignalP"/>
    </source>
</evidence>
<dbReference type="KEGG" id="cput:CONPUDRAFT_168926"/>
<feature type="compositionally biased region" description="Basic and acidic residues" evidence="1">
    <location>
        <begin position="190"/>
        <end position="214"/>
    </location>
</feature>
<name>A0A5M3MBV6_CONPW</name>
<evidence type="ECO:0000256" key="1">
    <source>
        <dbReference type="SAM" id="MobiDB-lite"/>
    </source>
</evidence>
<feature type="compositionally biased region" description="Basic residues" evidence="1">
    <location>
        <begin position="57"/>
        <end position="70"/>
    </location>
</feature>
<feature type="region of interest" description="Disordered" evidence="1">
    <location>
        <begin position="188"/>
        <end position="267"/>
    </location>
</feature>
<feature type="signal peptide" evidence="2">
    <location>
        <begin position="1"/>
        <end position="22"/>
    </location>
</feature>
<reference evidence="4" key="1">
    <citation type="journal article" date="2012" name="Science">
        <title>The Paleozoic origin of enzymatic lignin decomposition reconstructed from 31 fungal genomes.</title>
        <authorList>
            <person name="Floudas D."/>
            <person name="Binder M."/>
            <person name="Riley R."/>
            <person name="Barry K."/>
            <person name="Blanchette R.A."/>
            <person name="Henrissat B."/>
            <person name="Martinez A.T."/>
            <person name="Otillar R."/>
            <person name="Spatafora J.W."/>
            <person name="Yadav J.S."/>
            <person name="Aerts A."/>
            <person name="Benoit I."/>
            <person name="Boyd A."/>
            <person name="Carlson A."/>
            <person name="Copeland A."/>
            <person name="Coutinho P.M."/>
            <person name="de Vries R.P."/>
            <person name="Ferreira P."/>
            <person name="Findley K."/>
            <person name="Foster B."/>
            <person name="Gaskell J."/>
            <person name="Glotzer D."/>
            <person name="Gorecki P."/>
            <person name="Heitman J."/>
            <person name="Hesse C."/>
            <person name="Hori C."/>
            <person name="Igarashi K."/>
            <person name="Jurgens J.A."/>
            <person name="Kallen N."/>
            <person name="Kersten P."/>
            <person name="Kohler A."/>
            <person name="Kuees U."/>
            <person name="Kumar T.K.A."/>
            <person name="Kuo A."/>
            <person name="LaButti K."/>
            <person name="Larrondo L.F."/>
            <person name="Lindquist E."/>
            <person name="Ling A."/>
            <person name="Lombard V."/>
            <person name="Lucas S."/>
            <person name="Lundell T."/>
            <person name="Martin R."/>
            <person name="McLaughlin D.J."/>
            <person name="Morgenstern I."/>
            <person name="Morin E."/>
            <person name="Murat C."/>
            <person name="Nagy L.G."/>
            <person name="Nolan M."/>
            <person name="Ohm R.A."/>
            <person name="Patyshakuliyeva A."/>
            <person name="Rokas A."/>
            <person name="Ruiz-Duenas F.J."/>
            <person name="Sabat G."/>
            <person name="Salamov A."/>
            <person name="Samejima M."/>
            <person name="Schmutz J."/>
            <person name="Slot J.C."/>
            <person name="St John F."/>
            <person name="Stenlid J."/>
            <person name="Sun H."/>
            <person name="Sun S."/>
            <person name="Syed K."/>
            <person name="Tsang A."/>
            <person name="Wiebenga A."/>
            <person name="Young D."/>
            <person name="Pisabarro A."/>
            <person name="Eastwood D.C."/>
            <person name="Martin F."/>
            <person name="Cullen D."/>
            <person name="Grigoriev I.V."/>
            <person name="Hibbett D.S."/>
        </authorList>
    </citation>
    <scope>NUCLEOTIDE SEQUENCE [LARGE SCALE GENOMIC DNA]</scope>
    <source>
        <strain evidence="4">RWD-64-598 SS2</strain>
    </source>
</reference>
<evidence type="ECO:0000313" key="3">
    <source>
        <dbReference type="EMBL" id="EIW76374.1"/>
    </source>
</evidence>
<accession>A0A5M3MBV6</accession>
<keyword evidence="4" id="KW-1185">Reference proteome</keyword>